<reference evidence="12" key="1">
    <citation type="journal article" date="2019" name="Int. J. Syst. Evol. Microbiol.">
        <title>The Global Catalogue of Microorganisms (GCM) 10K type strain sequencing project: providing services to taxonomists for standard genome sequencing and annotation.</title>
        <authorList>
            <consortium name="The Broad Institute Genomics Platform"/>
            <consortium name="The Broad Institute Genome Sequencing Center for Infectious Disease"/>
            <person name="Wu L."/>
            <person name="Ma J."/>
        </authorList>
    </citation>
    <scope>NUCLEOTIDE SEQUENCE [LARGE SCALE GENOMIC DNA]</scope>
    <source>
        <strain evidence="12">JCM 15910</strain>
    </source>
</reference>
<feature type="transmembrane region" description="Helical" evidence="9">
    <location>
        <begin position="202"/>
        <end position="222"/>
    </location>
</feature>
<feature type="transmembrane region" description="Helical" evidence="9">
    <location>
        <begin position="144"/>
        <end position="165"/>
    </location>
</feature>
<keyword evidence="8 9" id="KW-0012">Acyltransferase</keyword>
<feature type="domain" description="CN hydrolase" evidence="10">
    <location>
        <begin position="274"/>
        <end position="533"/>
    </location>
</feature>
<feature type="transmembrane region" description="Helical" evidence="9">
    <location>
        <begin position="92"/>
        <end position="117"/>
    </location>
</feature>
<evidence type="ECO:0000313" key="12">
    <source>
        <dbReference type="Proteomes" id="UP001500738"/>
    </source>
</evidence>
<dbReference type="NCBIfam" id="TIGR00546">
    <property type="entry name" value="lnt"/>
    <property type="match status" value="1"/>
</dbReference>
<dbReference type="PROSITE" id="PS50263">
    <property type="entry name" value="CN_HYDROLASE"/>
    <property type="match status" value="1"/>
</dbReference>
<comment type="catalytic activity">
    <reaction evidence="9">
        <text>N-terminal S-1,2-diacyl-sn-glyceryl-L-cysteinyl-[lipoprotein] + a glycerophospholipid = N-acyl-S-1,2-diacyl-sn-glyceryl-L-cysteinyl-[lipoprotein] + a 2-acyl-sn-glycero-3-phospholipid + H(+)</text>
        <dbReference type="Rhea" id="RHEA:48228"/>
        <dbReference type="Rhea" id="RHEA-COMP:14681"/>
        <dbReference type="Rhea" id="RHEA-COMP:14684"/>
        <dbReference type="ChEBI" id="CHEBI:15378"/>
        <dbReference type="ChEBI" id="CHEBI:136912"/>
        <dbReference type="ChEBI" id="CHEBI:140656"/>
        <dbReference type="ChEBI" id="CHEBI:140657"/>
        <dbReference type="ChEBI" id="CHEBI:140660"/>
        <dbReference type="EC" id="2.3.1.269"/>
    </reaction>
</comment>
<dbReference type="PANTHER" id="PTHR38686">
    <property type="entry name" value="APOLIPOPROTEIN N-ACYLTRANSFERASE"/>
    <property type="match status" value="1"/>
</dbReference>
<comment type="similarity">
    <text evidence="2 9">Belongs to the CN hydrolase family. Apolipoprotein N-acyltransferase subfamily.</text>
</comment>
<dbReference type="InterPro" id="IPR036526">
    <property type="entry name" value="C-N_Hydrolase_sf"/>
</dbReference>
<keyword evidence="3 9" id="KW-1003">Cell membrane</keyword>
<keyword evidence="5 9" id="KW-0812">Transmembrane</keyword>
<dbReference type="Gene3D" id="3.60.110.10">
    <property type="entry name" value="Carbon-nitrogen hydrolase"/>
    <property type="match status" value="1"/>
</dbReference>
<dbReference type="PANTHER" id="PTHR38686:SF1">
    <property type="entry name" value="APOLIPOPROTEIN N-ACYLTRANSFERASE"/>
    <property type="match status" value="1"/>
</dbReference>
<evidence type="ECO:0000256" key="3">
    <source>
        <dbReference type="ARBA" id="ARBA00022475"/>
    </source>
</evidence>
<organism evidence="11 12">
    <name type="scientific">Sphingopyxis soli</name>
    <dbReference type="NCBI Taxonomy" id="592051"/>
    <lineage>
        <taxon>Bacteria</taxon>
        <taxon>Pseudomonadati</taxon>
        <taxon>Pseudomonadota</taxon>
        <taxon>Alphaproteobacteria</taxon>
        <taxon>Sphingomonadales</taxon>
        <taxon>Sphingomonadaceae</taxon>
        <taxon>Sphingopyxis</taxon>
    </lineage>
</organism>
<evidence type="ECO:0000256" key="2">
    <source>
        <dbReference type="ARBA" id="ARBA00010065"/>
    </source>
</evidence>
<evidence type="ECO:0000256" key="7">
    <source>
        <dbReference type="ARBA" id="ARBA00023136"/>
    </source>
</evidence>
<proteinExistence type="inferred from homology"/>
<evidence type="ECO:0000259" key="10">
    <source>
        <dbReference type="PROSITE" id="PS50263"/>
    </source>
</evidence>
<evidence type="ECO:0000256" key="8">
    <source>
        <dbReference type="ARBA" id="ARBA00023315"/>
    </source>
</evidence>
<feature type="transmembrane region" description="Helical" evidence="9">
    <location>
        <begin position="538"/>
        <end position="557"/>
    </location>
</feature>
<evidence type="ECO:0000256" key="1">
    <source>
        <dbReference type="ARBA" id="ARBA00004651"/>
    </source>
</evidence>
<dbReference type="Proteomes" id="UP001500738">
    <property type="component" value="Unassembled WGS sequence"/>
</dbReference>
<name>A0ABP3X6S4_9SPHN</name>
<dbReference type="InterPro" id="IPR045378">
    <property type="entry name" value="LNT_N"/>
</dbReference>
<dbReference type="HAMAP" id="MF_01148">
    <property type="entry name" value="Lnt"/>
    <property type="match status" value="1"/>
</dbReference>
<sequence>MTALPPRIAAFADRRPKALALLAGALSATGFAPLHLWPLTLLALAGLMALVARSAKGSGALGIGWAFGVGHFTIGLNWIATAFTYQAAMPAWLGWVAVVLLSLYLAVYPALAAWGAWAVQRYVVPAQAGTAGSKEPGRGAKPTAAPACAGATLSFILAFAALWTLTEWLRSWVFTGFAWNPLGAVLGSTLVPNIFLPGIGTYGFSALVVLLAAWASHALAYVTTASRRARPKSGTWIAIGFFGLFVLPTIAAVLFPAILPAPPRPAQGIPITVVQPNVGQQDKWEGSKADLNFEKLARLTTPKSAEPRLILWPEAAVPDYLETGYPLVYYDRSPAAARARLTALMNAQDVMLLGALKLELDRAGDAIGARNAVMTVHADGTLGPRYDKAHLVPYGEYLPMRPILSAIGLSRLAPGDIDFWPGPGPHTLDLGRFGKAGLQICYEIIFSGQVVDRAHRPDFIFNPSNDAWFGGWGPPQHLAQARLRAIEEGLPVIRATPTGISAVIDADGRILDSVPMHKAGRIDTVVPKAHAPTLFARYGNALPVAFALLLLAAAIAFRRRGR</sequence>
<feature type="transmembrane region" description="Helical" evidence="9">
    <location>
        <begin position="177"/>
        <end position="196"/>
    </location>
</feature>
<comment type="subcellular location">
    <subcellularLocation>
        <location evidence="1 9">Cell membrane</location>
        <topology evidence="1 9">Multi-pass membrane protein</topology>
    </subcellularLocation>
</comment>
<feature type="transmembrane region" description="Helical" evidence="9">
    <location>
        <begin position="63"/>
        <end position="85"/>
    </location>
</feature>
<dbReference type="CDD" id="cd07571">
    <property type="entry name" value="ALP_N-acyl_transferase"/>
    <property type="match status" value="1"/>
</dbReference>
<comment type="caution">
    <text evidence="11">The sequence shown here is derived from an EMBL/GenBank/DDBJ whole genome shotgun (WGS) entry which is preliminary data.</text>
</comment>
<evidence type="ECO:0000313" key="11">
    <source>
        <dbReference type="EMBL" id="GAA0861394.1"/>
    </source>
</evidence>
<evidence type="ECO:0000256" key="6">
    <source>
        <dbReference type="ARBA" id="ARBA00022989"/>
    </source>
</evidence>
<keyword evidence="4 9" id="KW-0808">Transferase</keyword>
<gene>
    <name evidence="9 11" type="primary">lnt</name>
    <name evidence="11" type="ORF">GCM10009115_03870</name>
</gene>
<feature type="transmembrane region" description="Helical" evidence="9">
    <location>
        <begin position="234"/>
        <end position="259"/>
    </location>
</feature>
<comment type="pathway">
    <text evidence="9">Protein modification; lipoprotein biosynthesis (N-acyl transfer).</text>
</comment>
<feature type="transmembrane region" description="Helical" evidence="9">
    <location>
        <begin position="21"/>
        <end position="51"/>
    </location>
</feature>
<dbReference type="EMBL" id="BAAAFE010000002">
    <property type="protein sequence ID" value="GAA0861394.1"/>
    <property type="molecule type" value="Genomic_DNA"/>
</dbReference>
<dbReference type="InterPro" id="IPR004563">
    <property type="entry name" value="Apolipo_AcylTrfase"/>
</dbReference>
<evidence type="ECO:0000256" key="5">
    <source>
        <dbReference type="ARBA" id="ARBA00022692"/>
    </source>
</evidence>
<dbReference type="Pfam" id="PF20154">
    <property type="entry name" value="LNT_N"/>
    <property type="match status" value="1"/>
</dbReference>
<dbReference type="InterPro" id="IPR003010">
    <property type="entry name" value="C-N_Hydrolase"/>
</dbReference>
<evidence type="ECO:0000256" key="9">
    <source>
        <dbReference type="HAMAP-Rule" id="MF_01148"/>
    </source>
</evidence>
<keyword evidence="7 9" id="KW-0472">Membrane</keyword>
<dbReference type="RefSeq" id="WP_215352240.1">
    <property type="nucleotide sequence ID" value="NZ_BAAAFE010000002.1"/>
</dbReference>
<protein>
    <recommendedName>
        <fullName evidence="9">Apolipoprotein N-acyltransferase</fullName>
        <shortName evidence="9">ALP N-acyltransferase</shortName>
        <ecNumber evidence="9">2.3.1.269</ecNumber>
    </recommendedName>
</protein>
<comment type="function">
    <text evidence="9">Catalyzes the phospholipid dependent N-acylation of the N-terminal cysteine of apolipoprotein, the last step in lipoprotein maturation.</text>
</comment>
<accession>A0ABP3X6S4</accession>
<evidence type="ECO:0000256" key="4">
    <source>
        <dbReference type="ARBA" id="ARBA00022679"/>
    </source>
</evidence>
<dbReference type="EC" id="2.3.1.269" evidence="9"/>
<dbReference type="SUPFAM" id="SSF56317">
    <property type="entry name" value="Carbon-nitrogen hydrolase"/>
    <property type="match status" value="1"/>
</dbReference>
<dbReference type="Pfam" id="PF00795">
    <property type="entry name" value="CN_hydrolase"/>
    <property type="match status" value="1"/>
</dbReference>
<keyword evidence="12" id="KW-1185">Reference proteome</keyword>
<keyword evidence="6 9" id="KW-1133">Transmembrane helix</keyword>